<dbReference type="InterPro" id="IPR014349">
    <property type="entry name" value="Rieske_Fe-S_prot"/>
</dbReference>
<dbReference type="GO" id="GO:0005739">
    <property type="term" value="C:mitochondrion"/>
    <property type="evidence" value="ECO:0007669"/>
    <property type="project" value="UniProtKB-ARBA"/>
</dbReference>
<keyword evidence="6" id="KW-1133">Transmembrane helix</keyword>
<keyword evidence="10" id="KW-1015">Disulfide bond</keyword>
<dbReference type="InterPro" id="IPR036922">
    <property type="entry name" value="Rieske_2Fe-2S_sf"/>
</dbReference>
<dbReference type="GO" id="GO:0051537">
    <property type="term" value="F:2 iron, 2 sulfur cluster binding"/>
    <property type="evidence" value="ECO:0007669"/>
    <property type="project" value="UniProtKB-KW"/>
</dbReference>
<dbReference type="SUPFAM" id="SSF50022">
    <property type="entry name" value="ISP domain"/>
    <property type="match status" value="1"/>
</dbReference>
<sequence>MRISVPLQKYKNTVIYDALKKKEEAVLGQLYDALGGVLKAHAFSSKVGVTGRAVRILKRFNMFSIAARSGALSPYLQAPMKALLPAVVNTGDVLKKSARPASLNGHFEARLAHTDIKIPDFSDYRRSEVMDPKKSSQDSGEARKVFSYLVTGSTAVLGVYTAKTVVSQFISSMSASADVLALSKIEIKLSDIPEGKNMTFKWRGKPLFVRHRTEKEITAEESVDLSELRDPQHDKDRVANPTWVIVIGVCTHLGCVPIANAGDYGGYYCPCHGSHYDASGRIRKGPAPLNLEVPYYEFPDEDTVVVG</sequence>
<dbReference type="AlphaFoldDB" id="A0A5A9P326"/>
<name>A0A5A9P326_9TELE</name>
<dbReference type="EMBL" id="SOYY01000011">
    <property type="protein sequence ID" value="KAA0715117.1"/>
    <property type="molecule type" value="Genomic_DNA"/>
</dbReference>
<dbReference type="InterPro" id="IPR005805">
    <property type="entry name" value="Rieske_Fe-S_prot_C"/>
</dbReference>
<dbReference type="Gene3D" id="1.20.5.270">
    <property type="entry name" value="Ubiquinol cytochrome reductase, transmembrane domain"/>
    <property type="match status" value="1"/>
</dbReference>
<dbReference type="FunFam" id="1.20.5.270:FF:000001">
    <property type="entry name" value="Cytochrome b-c1 complex subunit Rieske, mitochondrial"/>
    <property type="match status" value="1"/>
</dbReference>
<comment type="subcellular location">
    <subcellularLocation>
        <location evidence="1">Membrane</location>
        <topology evidence="1">Single-pass membrane protein</topology>
    </subcellularLocation>
</comment>
<evidence type="ECO:0000256" key="9">
    <source>
        <dbReference type="ARBA" id="ARBA00023136"/>
    </source>
</evidence>
<evidence type="ECO:0000256" key="10">
    <source>
        <dbReference type="ARBA" id="ARBA00023157"/>
    </source>
</evidence>
<evidence type="ECO:0000256" key="6">
    <source>
        <dbReference type="ARBA" id="ARBA00022989"/>
    </source>
</evidence>
<keyword evidence="14" id="KW-1185">Reference proteome</keyword>
<dbReference type="GO" id="GO:0016020">
    <property type="term" value="C:membrane"/>
    <property type="evidence" value="ECO:0007669"/>
    <property type="project" value="UniProtKB-SubCell"/>
</dbReference>
<dbReference type="PROSITE" id="PS51296">
    <property type="entry name" value="RIESKE"/>
    <property type="match status" value="1"/>
</dbReference>
<evidence type="ECO:0000313" key="14">
    <source>
        <dbReference type="Proteomes" id="UP000324632"/>
    </source>
</evidence>
<dbReference type="GO" id="GO:0008121">
    <property type="term" value="F:quinol-cytochrome-c reductase activity"/>
    <property type="evidence" value="ECO:0007669"/>
    <property type="project" value="InterPro"/>
</dbReference>
<dbReference type="InterPro" id="IPR017941">
    <property type="entry name" value="Rieske_2Fe-2S"/>
</dbReference>
<evidence type="ECO:0000256" key="4">
    <source>
        <dbReference type="ARBA" id="ARBA00022714"/>
    </source>
</evidence>
<dbReference type="NCBIfam" id="TIGR01416">
    <property type="entry name" value="Rieske_proteo"/>
    <property type="match status" value="1"/>
</dbReference>
<dbReference type="SUPFAM" id="SSF81502">
    <property type="entry name" value="ISP transmembrane anchor"/>
    <property type="match status" value="1"/>
</dbReference>
<evidence type="ECO:0000256" key="1">
    <source>
        <dbReference type="ARBA" id="ARBA00004167"/>
    </source>
</evidence>
<evidence type="ECO:0000259" key="12">
    <source>
        <dbReference type="PROSITE" id="PS51296"/>
    </source>
</evidence>
<keyword evidence="7" id="KW-0408">Iron</keyword>
<gene>
    <name evidence="13" type="ORF">E1301_Tti008832</name>
</gene>
<evidence type="ECO:0000256" key="11">
    <source>
        <dbReference type="ARBA" id="ARBA00034078"/>
    </source>
</evidence>
<evidence type="ECO:0000313" key="13">
    <source>
        <dbReference type="EMBL" id="KAA0715117.1"/>
    </source>
</evidence>
<dbReference type="Gene3D" id="2.102.10.10">
    <property type="entry name" value="Rieske [2Fe-2S] iron-sulphur domain"/>
    <property type="match status" value="1"/>
</dbReference>
<feature type="domain" description="Rieske" evidence="12">
    <location>
        <begin position="237"/>
        <end position="305"/>
    </location>
</feature>
<dbReference type="InterPro" id="IPR006317">
    <property type="entry name" value="Ubiquinol_cyt_c_Rdtase_Fe-S-su"/>
</dbReference>
<protein>
    <submittedName>
        <fullName evidence="13">Cytochrome b-c1 complex subunit</fullName>
    </submittedName>
</protein>
<reference evidence="13 14" key="1">
    <citation type="journal article" date="2019" name="Mol. Ecol. Resour.">
        <title>Chromosome-level genome assembly of Triplophysa tibetana, a fish adapted to the harsh high-altitude environment of the Tibetan Plateau.</title>
        <authorList>
            <person name="Yang X."/>
            <person name="Liu H."/>
            <person name="Ma Z."/>
            <person name="Zou Y."/>
            <person name="Zou M."/>
            <person name="Mao Y."/>
            <person name="Li X."/>
            <person name="Wang H."/>
            <person name="Chen T."/>
            <person name="Wang W."/>
            <person name="Yang R."/>
        </authorList>
    </citation>
    <scope>NUCLEOTIDE SEQUENCE [LARGE SCALE GENOMIC DNA]</scope>
    <source>
        <strain evidence="13">TTIB1903HZAU</strain>
        <tissue evidence="13">Muscle</tissue>
    </source>
</reference>
<dbReference type="PANTHER" id="PTHR10134">
    <property type="entry name" value="CYTOCHROME B-C1 COMPLEX SUBUNIT RIESKE, MITOCHONDRIAL"/>
    <property type="match status" value="1"/>
</dbReference>
<dbReference type="Pfam" id="PF00355">
    <property type="entry name" value="Rieske"/>
    <property type="match status" value="1"/>
</dbReference>
<keyword evidence="3" id="KW-0812">Transmembrane</keyword>
<dbReference type="InterPro" id="IPR037008">
    <property type="entry name" value="bc1_Rieske_TM_sf"/>
</dbReference>
<dbReference type="PRINTS" id="PR00162">
    <property type="entry name" value="RIESKE"/>
</dbReference>
<dbReference type="FunFam" id="2.102.10.10:FF:000001">
    <property type="entry name" value="Cytochrome b-c1 complex subunit Rieske, mitochondrial"/>
    <property type="match status" value="1"/>
</dbReference>
<dbReference type="Pfam" id="PF02921">
    <property type="entry name" value="UCR_TM"/>
    <property type="match status" value="1"/>
</dbReference>
<comment type="cofactor">
    <cofactor evidence="11">
        <name>[2Fe-2S] cluster</name>
        <dbReference type="ChEBI" id="CHEBI:190135"/>
    </cofactor>
</comment>
<evidence type="ECO:0000256" key="2">
    <source>
        <dbReference type="ARBA" id="ARBA00010651"/>
    </source>
</evidence>
<evidence type="ECO:0000256" key="5">
    <source>
        <dbReference type="ARBA" id="ARBA00022723"/>
    </source>
</evidence>
<dbReference type="GO" id="GO:0046872">
    <property type="term" value="F:metal ion binding"/>
    <property type="evidence" value="ECO:0007669"/>
    <property type="project" value="UniProtKB-KW"/>
</dbReference>
<evidence type="ECO:0000256" key="7">
    <source>
        <dbReference type="ARBA" id="ARBA00023004"/>
    </source>
</evidence>
<comment type="caution">
    <text evidence="13">The sequence shown here is derived from an EMBL/GenBank/DDBJ whole genome shotgun (WGS) entry which is preliminary data.</text>
</comment>
<evidence type="ECO:0000256" key="3">
    <source>
        <dbReference type="ARBA" id="ARBA00022692"/>
    </source>
</evidence>
<keyword evidence="4" id="KW-0001">2Fe-2S</keyword>
<dbReference type="CDD" id="cd03470">
    <property type="entry name" value="Rieske_cytochrome_bc1"/>
    <property type="match status" value="1"/>
</dbReference>
<evidence type="ECO:0000256" key="8">
    <source>
        <dbReference type="ARBA" id="ARBA00023014"/>
    </source>
</evidence>
<keyword evidence="5" id="KW-0479">Metal-binding</keyword>
<dbReference type="Proteomes" id="UP000324632">
    <property type="component" value="Chromosome 11"/>
</dbReference>
<organism evidence="13 14">
    <name type="scientific">Triplophysa tibetana</name>
    <dbReference type="NCBI Taxonomy" id="1572043"/>
    <lineage>
        <taxon>Eukaryota</taxon>
        <taxon>Metazoa</taxon>
        <taxon>Chordata</taxon>
        <taxon>Craniata</taxon>
        <taxon>Vertebrata</taxon>
        <taxon>Euteleostomi</taxon>
        <taxon>Actinopterygii</taxon>
        <taxon>Neopterygii</taxon>
        <taxon>Teleostei</taxon>
        <taxon>Ostariophysi</taxon>
        <taxon>Cypriniformes</taxon>
        <taxon>Nemacheilidae</taxon>
        <taxon>Triplophysa</taxon>
    </lineage>
</organism>
<keyword evidence="9" id="KW-0472">Membrane</keyword>
<comment type="similarity">
    <text evidence="2">Belongs to the Rieske iron-sulfur protein family.</text>
</comment>
<keyword evidence="8" id="KW-0411">Iron-sulfur</keyword>
<proteinExistence type="inferred from homology"/>
<accession>A0A5A9P326</accession>
<dbReference type="InterPro" id="IPR004192">
    <property type="entry name" value="Rieske_TM"/>
</dbReference>